<evidence type="ECO:0000313" key="9">
    <source>
        <dbReference type="EMBL" id="MBN7819346.1"/>
    </source>
</evidence>
<dbReference type="InterPro" id="IPR017937">
    <property type="entry name" value="Thioredoxin_CS"/>
</dbReference>
<dbReference type="RefSeq" id="WP_206593159.1">
    <property type="nucleotide sequence ID" value="NZ_JAFKCS010000003.1"/>
</dbReference>
<evidence type="ECO:0000256" key="3">
    <source>
        <dbReference type="ARBA" id="ARBA00022723"/>
    </source>
</evidence>
<name>A0ABS3CT79_9ALTE</name>
<keyword evidence="6" id="KW-0676">Redox-active center</keyword>
<evidence type="ECO:0000256" key="6">
    <source>
        <dbReference type="ARBA" id="ARBA00023284"/>
    </source>
</evidence>
<keyword evidence="3" id="KW-0479">Metal-binding</keyword>
<comment type="caution">
    <text evidence="9">The sequence shown here is derived from an EMBL/GenBank/DDBJ whole genome shotgun (WGS) entry which is preliminary data.</text>
</comment>
<dbReference type="Pfam" id="PF21352">
    <property type="entry name" value="Zn_ribbon_Thio2"/>
    <property type="match status" value="1"/>
</dbReference>
<gene>
    <name evidence="9" type="primary">trxC</name>
    <name evidence="9" type="ORF">J0A65_05685</name>
</gene>
<dbReference type="PROSITE" id="PS51352">
    <property type="entry name" value="THIOREDOXIN_2"/>
    <property type="match status" value="1"/>
</dbReference>
<organism evidence="9 10">
    <name type="scientific">Bowmanella yangjiangensis</name>
    <dbReference type="NCBI Taxonomy" id="2811230"/>
    <lineage>
        <taxon>Bacteria</taxon>
        <taxon>Pseudomonadati</taxon>
        <taxon>Pseudomonadota</taxon>
        <taxon>Gammaproteobacteria</taxon>
        <taxon>Alteromonadales</taxon>
        <taxon>Alteromonadaceae</taxon>
        <taxon>Bowmanella</taxon>
    </lineage>
</organism>
<proteinExistence type="inferred from homology"/>
<dbReference type="Proteomes" id="UP000663992">
    <property type="component" value="Unassembled WGS sequence"/>
</dbReference>
<accession>A0ABS3CT79</accession>
<dbReference type="SUPFAM" id="SSF52833">
    <property type="entry name" value="Thioredoxin-like"/>
    <property type="match status" value="1"/>
</dbReference>
<keyword evidence="2" id="KW-0813">Transport</keyword>
<dbReference type="Gene3D" id="2.30.30.380">
    <property type="entry name" value="Zn-finger domain of Sec23/24"/>
    <property type="match status" value="1"/>
</dbReference>
<dbReference type="PROSITE" id="PS00194">
    <property type="entry name" value="THIOREDOXIN_1"/>
    <property type="match status" value="1"/>
</dbReference>
<dbReference type="NCBIfam" id="NF008229">
    <property type="entry name" value="PRK10996.1"/>
    <property type="match status" value="1"/>
</dbReference>
<protein>
    <recommendedName>
        <fullName evidence="7">Thioredoxin</fullName>
    </recommendedName>
</protein>
<evidence type="ECO:0000259" key="8">
    <source>
        <dbReference type="PROSITE" id="PS51352"/>
    </source>
</evidence>
<dbReference type="EMBL" id="JAFKCS010000003">
    <property type="protein sequence ID" value="MBN7819346.1"/>
    <property type="molecule type" value="Genomic_DNA"/>
</dbReference>
<sequence>MSDVVQIVCPQCDGVNRVSIEKLALQPLCGKCRAPLITAKPIECTDANLQRHIERSDLPVLVDFWAPWCGPCVGFAPVYAEVAGQAKERVRFLKLDTQANQQSGAAFAIRSIPTLILFYQGKEVARMSGALPKLQFQQWLVEQLQALN</sequence>
<evidence type="ECO:0000256" key="4">
    <source>
        <dbReference type="ARBA" id="ARBA00022982"/>
    </source>
</evidence>
<dbReference type="Gene3D" id="3.40.30.10">
    <property type="entry name" value="Glutaredoxin"/>
    <property type="match status" value="1"/>
</dbReference>
<evidence type="ECO:0000256" key="5">
    <source>
        <dbReference type="ARBA" id="ARBA00023157"/>
    </source>
</evidence>
<dbReference type="PRINTS" id="PR00421">
    <property type="entry name" value="THIOREDOXIN"/>
</dbReference>
<dbReference type="InterPro" id="IPR013766">
    <property type="entry name" value="Thioredoxin_domain"/>
</dbReference>
<keyword evidence="4" id="KW-0249">Electron transport</keyword>
<evidence type="ECO:0000256" key="2">
    <source>
        <dbReference type="ARBA" id="ARBA00022448"/>
    </source>
</evidence>
<evidence type="ECO:0000256" key="1">
    <source>
        <dbReference type="ARBA" id="ARBA00008987"/>
    </source>
</evidence>
<keyword evidence="10" id="KW-1185">Reference proteome</keyword>
<evidence type="ECO:0000256" key="7">
    <source>
        <dbReference type="NCBIfam" id="TIGR01068"/>
    </source>
</evidence>
<feature type="domain" description="Thioredoxin" evidence="8">
    <location>
        <begin position="28"/>
        <end position="146"/>
    </location>
</feature>
<dbReference type="InterPro" id="IPR005746">
    <property type="entry name" value="Thioredoxin"/>
</dbReference>
<keyword evidence="5" id="KW-1015">Disulfide bond</keyword>
<dbReference type="InterPro" id="IPR036249">
    <property type="entry name" value="Thioredoxin-like_sf"/>
</dbReference>
<comment type="similarity">
    <text evidence="1">Belongs to the thioredoxin family.</text>
</comment>
<dbReference type="InterPro" id="IPR049299">
    <property type="entry name" value="Thio2_N"/>
</dbReference>
<dbReference type="NCBIfam" id="TIGR01068">
    <property type="entry name" value="thioredoxin"/>
    <property type="match status" value="1"/>
</dbReference>
<reference evidence="9 10" key="1">
    <citation type="submission" date="2021-03" db="EMBL/GenBank/DDBJ databases">
        <title>novel species isolated from a fishpond in China.</title>
        <authorList>
            <person name="Lu H."/>
            <person name="Cai Z."/>
        </authorList>
    </citation>
    <scope>NUCLEOTIDE SEQUENCE [LARGE SCALE GENOMIC DNA]</scope>
    <source>
        <strain evidence="9 10">Y57</strain>
    </source>
</reference>
<evidence type="ECO:0000313" key="10">
    <source>
        <dbReference type="Proteomes" id="UP000663992"/>
    </source>
</evidence>
<dbReference type="CDD" id="cd02947">
    <property type="entry name" value="TRX_family"/>
    <property type="match status" value="1"/>
</dbReference>
<dbReference type="PANTHER" id="PTHR45663">
    <property type="entry name" value="GEO12009P1"/>
    <property type="match status" value="1"/>
</dbReference>
<dbReference type="PANTHER" id="PTHR45663:SF40">
    <property type="entry name" value="THIOREDOXIN 2"/>
    <property type="match status" value="1"/>
</dbReference>
<dbReference type="Pfam" id="PF00085">
    <property type="entry name" value="Thioredoxin"/>
    <property type="match status" value="1"/>
</dbReference>